<keyword evidence="2" id="KW-1003">Cell membrane</keyword>
<evidence type="ECO:0000256" key="1">
    <source>
        <dbReference type="ARBA" id="ARBA00004651"/>
    </source>
</evidence>
<evidence type="ECO:0000313" key="12">
    <source>
        <dbReference type="Proteomes" id="UP000653454"/>
    </source>
</evidence>
<evidence type="ECO:0000256" key="3">
    <source>
        <dbReference type="ARBA" id="ARBA00022606"/>
    </source>
</evidence>
<feature type="transmembrane region" description="Helical" evidence="10">
    <location>
        <begin position="170"/>
        <end position="190"/>
    </location>
</feature>
<dbReference type="GO" id="GO:0005549">
    <property type="term" value="F:odorant binding"/>
    <property type="evidence" value="ECO:0007669"/>
    <property type="project" value="InterPro"/>
</dbReference>
<comment type="subcellular location">
    <subcellularLocation>
        <location evidence="1 10">Cell membrane</location>
        <topology evidence="1 10">Multi-pass membrane protein</topology>
    </subcellularLocation>
</comment>
<evidence type="ECO:0000256" key="9">
    <source>
        <dbReference type="ARBA" id="ARBA00023224"/>
    </source>
</evidence>
<keyword evidence="3 10" id="KW-0716">Sensory transduction</keyword>
<keyword evidence="7 10" id="KW-0472">Membrane</keyword>
<feature type="transmembrane region" description="Helical" evidence="10">
    <location>
        <begin position="131"/>
        <end position="149"/>
    </location>
</feature>
<evidence type="ECO:0000256" key="8">
    <source>
        <dbReference type="ARBA" id="ARBA00023170"/>
    </source>
</evidence>
<accession>A0A8S4G520</accession>
<comment type="caution">
    <text evidence="11">The sequence shown here is derived from an EMBL/GenBank/DDBJ whole genome shotgun (WGS) entry which is preliminary data.</text>
</comment>
<dbReference type="EMBL" id="CAJHNJ030000130">
    <property type="protein sequence ID" value="CAG9136223.1"/>
    <property type="molecule type" value="Genomic_DNA"/>
</dbReference>
<dbReference type="GO" id="GO:0005886">
    <property type="term" value="C:plasma membrane"/>
    <property type="evidence" value="ECO:0007669"/>
    <property type="project" value="UniProtKB-SubCell"/>
</dbReference>
<evidence type="ECO:0000256" key="6">
    <source>
        <dbReference type="ARBA" id="ARBA00022989"/>
    </source>
</evidence>
<protein>
    <recommendedName>
        <fullName evidence="10">Odorant receptor</fullName>
    </recommendedName>
</protein>
<gene>
    <name evidence="11" type="ORF">PLXY2_LOCUS14490</name>
</gene>
<keyword evidence="9 10" id="KW-0807">Transducer</keyword>
<dbReference type="AlphaFoldDB" id="A0A8S4G520"/>
<keyword evidence="6 10" id="KW-1133">Transmembrane helix</keyword>
<evidence type="ECO:0000256" key="4">
    <source>
        <dbReference type="ARBA" id="ARBA00022692"/>
    </source>
</evidence>
<evidence type="ECO:0000313" key="11">
    <source>
        <dbReference type="EMBL" id="CAG9136223.1"/>
    </source>
</evidence>
<evidence type="ECO:0000256" key="10">
    <source>
        <dbReference type="RuleBase" id="RU351113"/>
    </source>
</evidence>
<evidence type="ECO:0000256" key="7">
    <source>
        <dbReference type="ARBA" id="ARBA00023136"/>
    </source>
</evidence>
<dbReference type="PANTHER" id="PTHR21137">
    <property type="entry name" value="ODORANT RECEPTOR"/>
    <property type="match status" value="1"/>
</dbReference>
<feature type="transmembrane region" description="Helical" evidence="10">
    <location>
        <begin position="295"/>
        <end position="315"/>
    </location>
</feature>
<evidence type="ECO:0000256" key="5">
    <source>
        <dbReference type="ARBA" id="ARBA00022725"/>
    </source>
</evidence>
<comment type="caution">
    <text evidence="10">Lacks conserved residue(s) required for the propagation of feature annotation.</text>
</comment>
<keyword evidence="4 10" id="KW-0812">Transmembrane</keyword>
<sequence length="426" mass="47353">MSSLAGSSVALHVRLLRGAGFLRAARGGGKHVTSLHDAYRCLALAATTTYLVQELIYAYQERRVMERLARVLFLLLCHVTSLVKQLVLVLDADRVDRLIQSLDDPLFNLDDARSTLQLQATTRGAARLARLYVGTAVVTCVLWIVFPILDHVKGNPVEFPLYIYVDTNRTPTFIVVLIYTYLVTSLVGIANTSMDAFMGTILLQSKTQLSILRNNLENLFESAEAESAGGGGARGEVHLRLLLRCLQHYNKVVETTKLFQDIFGTAILVQFTIGGWILCLAAYKIVSLNMFSIEFASMILFIMCILTELFIYCYYGNEVSVESEGLVSSLYLTGWRRAGRGVRRALLLAMERAQRPLAPTAGRVLPLSLNTFIQVCDPGTCSMDRAQRTLAPTAGRVLPLSLNTSIQILKSSYTFYAVLRQTKYEE</sequence>
<keyword evidence="5 10" id="KW-0552">Olfaction</keyword>
<keyword evidence="12" id="KW-1185">Reference proteome</keyword>
<evidence type="ECO:0000256" key="2">
    <source>
        <dbReference type="ARBA" id="ARBA00022475"/>
    </source>
</evidence>
<dbReference type="InterPro" id="IPR004117">
    <property type="entry name" value="7tm6_olfct_rcpt"/>
</dbReference>
<name>A0A8S4G520_PLUXY</name>
<dbReference type="GO" id="GO:0004984">
    <property type="term" value="F:olfactory receptor activity"/>
    <property type="evidence" value="ECO:0007669"/>
    <property type="project" value="InterPro"/>
</dbReference>
<dbReference type="PANTHER" id="PTHR21137:SF35">
    <property type="entry name" value="ODORANT RECEPTOR 19A-RELATED"/>
    <property type="match status" value="1"/>
</dbReference>
<dbReference type="GO" id="GO:0007165">
    <property type="term" value="P:signal transduction"/>
    <property type="evidence" value="ECO:0007669"/>
    <property type="project" value="UniProtKB-KW"/>
</dbReference>
<proteinExistence type="inferred from homology"/>
<dbReference type="Pfam" id="PF02949">
    <property type="entry name" value="7tm_6"/>
    <property type="match status" value="1"/>
</dbReference>
<comment type="similarity">
    <text evidence="10">Belongs to the insect chemoreceptor superfamily. Heteromeric odorant receptor channel (TC 1.A.69) family.</text>
</comment>
<reference evidence="11" key="1">
    <citation type="submission" date="2020-11" db="EMBL/GenBank/DDBJ databases">
        <authorList>
            <person name="Whiteford S."/>
        </authorList>
    </citation>
    <scope>NUCLEOTIDE SEQUENCE</scope>
</reference>
<keyword evidence="8 10" id="KW-0675">Receptor</keyword>
<feature type="transmembrane region" description="Helical" evidence="10">
    <location>
        <begin position="262"/>
        <end position="283"/>
    </location>
</feature>
<dbReference type="Proteomes" id="UP000653454">
    <property type="component" value="Unassembled WGS sequence"/>
</dbReference>
<organism evidence="11 12">
    <name type="scientific">Plutella xylostella</name>
    <name type="common">Diamondback moth</name>
    <name type="synonym">Plutella maculipennis</name>
    <dbReference type="NCBI Taxonomy" id="51655"/>
    <lineage>
        <taxon>Eukaryota</taxon>
        <taxon>Metazoa</taxon>
        <taxon>Ecdysozoa</taxon>
        <taxon>Arthropoda</taxon>
        <taxon>Hexapoda</taxon>
        <taxon>Insecta</taxon>
        <taxon>Pterygota</taxon>
        <taxon>Neoptera</taxon>
        <taxon>Endopterygota</taxon>
        <taxon>Lepidoptera</taxon>
        <taxon>Glossata</taxon>
        <taxon>Ditrysia</taxon>
        <taxon>Yponomeutoidea</taxon>
        <taxon>Plutellidae</taxon>
        <taxon>Plutella</taxon>
    </lineage>
</organism>